<protein>
    <submittedName>
        <fullName evidence="2">(northern house mosquito) hypothetical protein</fullName>
    </submittedName>
</protein>
<organism evidence="2">
    <name type="scientific">Culex pipiens</name>
    <name type="common">House mosquito</name>
    <dbReference type="NCBI Taxonomy" id="7175"/>
    <lineage>
        <taxon>Eukaryota</taxon>
        <taxon>Metazoa</taxon>
        <taxon>Ecdysozoa</taxon>
        <taxon>Arthropoda</taxon>
        <taxon>Hexapoda</taxon>
        <taxon>Insecta</taxon>
        <taxon>Pterygota</taxon>
        <taxon>Neoptera</taxon>
        <taxon>Endopterygota</taxon>
        <taxon>Diptera</taxon>
        <taxon>Nematocera</taxon>
        <taxon>Culicoidea</taxon>
        <taxon>Culicidae</taxon>
        <taxon>Culicinae</taxon>
        <taxon>Culicini</taxon>
        <taxon>Culex</taxon>
        <taxon>Culex</taxon>
    </lineage>
</organism>
<evidence type="ECO:0000256" key="1">
    <source>
        <dbReference type="SAM" id="MobiDB-lite"/>
    </source>
</evidence>
<name>A0A8D8B2Z5_CULPI</name>
<dbReference type="AlphaFoldDB" id="A0A8D8B2Z5"/>
<dbReference type="EMBL" id="HBUE01060511">
    <property type="protein sequence ID" value="CAG6468399.1"/>
    <property type="molecule type" value="Transcribed_RNA"/>
</dbReference>
<reference evidence="2" key="1">
    <citation type="submission" date="2021-05" db="EMBL/GenBank/DDBJ databases">
        <authorList>
            <person name="Alioto T."/>
            <person name="Alioto T."/>
            <person name="Gomez Garrido J."/>
        </authorList>
    </citation>
    <scope>NUCLEOTIDE SEQUENCE</scope>
</reference>
<evidence type="ECO:0000313" key="2">
    <source>
        <dbReference type="EMBL" id="CAG6468399.1"/>
    </source>
</evidence>
<sequence length="119" mass="13318">MNTCLTSISLSSNRIPTINNSVTQMETSKRRSEGTSHPGPSYQFVPESMASTFLYKSSHLVFAHSLSTIDSTHSRSAATPPPAQTLEFVTRLIRVYFDYVNFNMSRKVGATHRRAFTIN</sequence>
<accession>A0A8D8B2Z5</accession>
<proteinExistence type="predicted"/>
<feature type="region of interest" description="Disordered" evidence="1">
    <location>
        <begin position="18"/>
        <end position="41"/>
    </location>
</feature>